<sequence>MRKALASGAGTPHIHAYASIAVLVSRPHHRAFIRVAATLRMVLGSFPVLLESIGAGNAFRRSAALKNPAFGEMRVNI</sequence>
<proteinExistence type="predicted"/>
<gene>
    <name evidence="1" type="ORF">AB2B41_12690</name>
</gene>
<dbReference type="EMBL" id="JBFNXX010000008">
    <property type="protein sequence ID" value="MEW9920466.1"/>
    <property type="molecule type" value="Genomic_DNA"/>
</dbReference>
<accession>A0ABV3RNC4</accession>
<keyword evidence="2" id="KW-1185">Reference proteome</keyword>
<dbReference type="RefSeq" id="WP_367878166.1">
    <property type="nucleotide sequence ID" value="NZ_JBFNXX010000008.1"/>
</dbReference>
<evidence type="ECO:0000313" key="1">
    <source>
        <dbReference type="EMBL" id="MEW9920466.1"/>
    </source>
</evidence>
<dbReference type="Proteomes" id="UP001556098">
    <property type="component" value="Unassembled WGS sequence"/>
</dbReference>
<comment type="caution">
    <text evidence="1">The sequence shown here is derived from an EMBL/GenBank/DDBJ whole genome shotgun (WGS) entry which is preliminary data.</text>
</comment>
<evidence type="ECO:0000313" key="2">
    <source>
        <dbReference type="Proteomes" id="UP001556098"/>
    </source>
</evidence>
<protein>
    <submittedName>
        <fullName evidence="1">Uncharacterized protein</fullName>
    </submittedName>
</protein>
<name>A0ABV3RNC4_9RHOB</name>
<organism evidence="1 2">
    <name type="scientific">Sulfitobacter sediminis</name>
    <dbReference type="NCBI Taxonomy" id="3234186"/>
    <lineage>
        <taxon>Bacteria</taxon>
        <taxon>Pseudomonadati</taxon>
        <taxon>Pseudomonadota</taxon>
        <taxon>Alphaproteobacteria</taxon>
        <taxon>Rhodobacterales</taxon>
        <taxon>Roseobacteraceae</taxon>
        <taxon>Sulfitobacter</taxon>
    </lineage>
</organism>
<reference evidence="1 2" key="1">
    <citation type="submission" date="2024-07" db="EMBL/GenBank/DDBJ databases">
        <title>Marimonas sp.nov., isolated from tidal-flat sediment.</title>
        <authorList>
            <person name="Jayan J.N."/>
            <person name="Lee S.S."/>
        </authorList>
    </citation>
    <scope>NUCLEOTIDE SEQUENCE [LARGE SCALE GENOMIC DNA]</scope>
    <source>
        <strain evidence="1 2">MJW-29</strain>
    </source>
</reference>